<organism evidence="2 3">
    <name type="scientific">Streptomyces piniterrae</name>
    <dbReference type="NCBI Taxonomy" id="2571125"/>
    <lineage>
        <taxon>Bacteria</taxon>
        <taxon>Bacillati</taxon>
        <taxon>Actinomycetota</taxon>
        <taxon>Actinomycetes</taxon>
        <taxon>Kitasatosporales</taxon>
        <taxon>Streptomycetaceae</taxon>
        <taxon>Streptomyces</taxon>
    </lineage>
</organism>
<gene>
    <name evidence="2" type="ORF">FCH28_17765</name>
</gene>
<dbReference type="Proteomes" id="UP000308697">
    <property type="component" value="Unassembled WGS sequence"/>
</dbReference>
<evidence type="ECO:0000256" key="1">
    <source>
        <dbReference type="SAM" id="MobiDB-lite"/>
    </source>
</evidence>
<reference evidence="2 3" key="1">
    <citation type="submission" date="2019-04" db="EMBL/GenBank/DDBJ databases">
        <title>Streptomyces piniterrae sp. nov., a heliquinomycin-producing actinomycete isolated from rhizosphere soil of Pinus yunnanensis.</title>
        <authorList>
            <person name="Zhuang X."/>
            <person name="Zhao J."/>
        </authorList>
    </citation>
    <scope>NUCLEOTIDE SEQUENCE [LARGE SCALE GENOMIC DNA]</scope>
    <source>
        <strain evidence="3">jys28</strain>
    </source>
</reference>
<feature type="region of interest" description="Disordered" evidence="1">
    <location>
        <begin position="60"/>
        <end position="81"/>
    </location>
</feature>
<dbReference type="EMBL" id="SUMB01000005">
    <property type="protein sequence ID" value="TJZ53006.1"/>
    <property type="molecule type" value="Genomic_DNA"/>
</dbReference>
<keyword evidence="3" id="KW-1185">Reference proteome</keyword>
<sequence>MAALPAGGPGGRSPRTACVLTPDATSRARPRPVGAARGAGIVADGRRLRRVPRIHATHGFVRPYKPPTACSGRRHTSARQP</sequence>
<name>A0A4U0NFU1_9ACTN</name>
<accession>A0A4U0NFU1</accession>
<feature type="region of interest" description="Disordered" evidence="1">
    <location>
        <begin position="1"/>
        <end position="36"/>
    </location>
</feature>
<evidence type="ECO:0000313" key="3">
    <source>
        <dbReference type="Proteomes" id="UP000308697"/>
    </source>
</evidence>
<dbReference type="AlphaFoldDB" id="A0A4U0NFU1"/>
<comment type="caution">
    <text evidence="2">The sequence shown here is derived from an EMBL/GenBank/DDBJ whole genome shotgun (WGS) entry which is preliminary data.</text>
</comment>
<proteinExistence type="predicted"/>
<evidence type="ECO:0000313" key="2">
    <source>
        <dbReference type="EMBL" id="TJZ53006.1"/>
    </source>
</evidence>
<protein>
    <submittedName>
        <fullName evidence="2">Uncharacterized protein</fullName>
    </submittedName>
</protein>
<feature type="compositionally biased region" description="Basic residues" evidence="1">
    <location>
        <begin position="72"/>
        <end position="81"/>
    </location>
</feature>